<dbReference type="InterPro" id="IPR016181">
    <property type="entry name" value="Acyl_CoA_acyltransferase"/>
</dbReference>
<gene>
    <name evidence="2" type="ORF">AMRN_1529</name>
    <name evidence="3" type="ORF">CPH92_06185</name>
</gene>
<dbReference type="RefSeq" id="WP_099310871.1">
    <property type="nucleotide sequence ID" value="NZ_CP032101.1"/>
</dbReference>
<dbReference type="SUPFAM" id="SSF55729">
    <property type="entry name" value="Acyl-CoA N-acyltransferases (Nat)"/>
    <property type="match status" value="1"/>
</dbReference>
<dbReference type="InterPro" id="IPR000182">
    <property type="entry name" value="GNAT_dom"/>
</dbReference>
<keyword evidence="4" id="KW-1185">Reference proteome</keyword>
<dbReference type="AlphaFoldDB" id="A0A347TKY6"/>
<organism evidence="2 5">
    <name type="scientific">Malaciobacter marinus</name>
    <dbReference type="NCBI Taxonomy" id="505249"/>
    <lineage>
        <taxon>Bacteria</taxon>
        <taxon>Pseudomonadati</taxon>
        <taxon>Campylobacterota</taxon>
        <taxon>Epsilonproteobacteria</taxon>
        <taxon>Campylobacterales</taxon>
        <taxon>Arcobacteraceae</taxon>
        <taxon>Malaciobacter</taxon>
    </lineage>
</organism>
<dbReference type="Proteomes" id="UP000264693">
    <property type="component" value="Chromosome"/>
</dbReference>
<evidence type="ECO:0000313" key="3">
    <source>
        <dbReference type="EMBL" id="PHO15521.1"/>
    </source>
</evidence>
<proteinExistence type="predicted"/>
<sequence length="156" mass="18068">MNKIQYVPLDEIEPERFLPILNKLSTRKHLVAHDEFDSESVKSWIDNKLNESRIDGCTVRAVELDGNLVGWCGIQSSELGFEIAIVLDDGCWGIGKVVFKSLMAWSKNYGHDLVYIHLLHTRPEYEFLRRLSQKVFLTEMLGDRFTTYELNVEDFA</sequence>
<dbReference type="KEGG" id="amar:AMRN_1529"/>
<evidence type="ECO:0000313" key="2">
    <source>
        <dbReference type="EMBL" id="AXX87264.1"/>
    </source>
</evidence>
<dbReference type="GO" id="GO:0016747">
    <property type="term" value="F:acyltransferase activity, transferring groups other than amino-acyl groups"/>
    <property type="evidence" value="ECO:0007669"/>
    <property type="project" value="InterPro"/>
</dbReference>
<dbReference type="PROSITE" id="PS51186">
    <property type="entry name" value="GNAT"/>
    <property type="match status" value="1"/>
</dbReference>
<feature type="domain" description="N-acetyltransferase" evidence="1">
    <location>
        <begin position="4"/>
        <end position="156"/>
    </location>
</feature>
<dbReference type="Proteomes" id="UP000224740">
    <property type="component" value="Unassembled WGS sequence"/>
</dbReference>
<evidence type="ECO:0000313" key="4">
    <source>
        <dbReference type="Proteomes" id="UP000224740"/>
    </source>
</evidence>
<evidence type="ECO:0000259" key="1">
    <source>
        <dbReference type="PROSITE" id="PS51186"/>
    </source>
</evidence>
<dbReference type="Gene3D" id="3.40.630.30">
    <property type="match status" value="1"/>
</dbReference>
<reference evidence="4" key="1">
    <citation type="submission" date="2017-09" db="EMBL/GenBank/DDBJ databases">
        <title>Arcobacter canalis sp. nov., a new species isolated from a water canal contaminated with urban sewage.</title>
        <authorList>
            <person name="Perez-Cataluna A."/>
            <person name="Salas-Masso N."/>
            <person name="Figueras M.J."/>
        </authorList>
    </citation>
    <scope>NUCLEOTIDE SEQUENCE [LARGE SCALE GENOMIC DNA]</scope>
    <source>
        <strain evidence="4">CECT 7727</strain>
    </source>
</reference>
<name>A0A347TKY6_9BACT</name>
<reference evidence="2 5" key="3">
    <citation type="submission" date="2018-08" db="EMBL/GenBank/DDBJ databases">
        <title>Complete genome of the Arcobacter marinus type strain JCM 15502.</title>
        <authorList>
            <person name="Miller W.G."/>
            <person name="Yee E."/>
            <person name="Huynh S."/>
            <person name="Parker C.T."/>
        </authorList>
    </citation>
    <scope>NUCLEOTIDE SEQUENCE [LARGE SCALE GENOMIC DNA]</scope>
    <source>
        <strain evidence="2 5">JCM 15502</strain>
    </source>
</reference>
<protein>
    <submittedName>
        <fullName evidence="3">GNAT family N-acetyltransferase</fullName>
    </submittedName>
</protein>
<accession>A0A347TKY6</accession>
<dbReference type="EMBL" id="NXAO01000025">
    <property type="protein sequence ID" value="PHO15521.1"/>
    <property type="molecule type" value="Genomic_DNA"/>
</dbReference>
<dbReference type="EMBL" id="CP032101">
    <property type="protein sequence ID" value="AXX87264.1"/>
    <property type="molecule type" value="Genomic_DNA"/>
</dbReference>
<evidence type="ECO:0000313" key="5">
    <source>
        <dbReference type="Proteomes" id="UP000264693"/>
    </source>
</evidence>
<reference evidence="3" key="2">
    <citation type="submission" date="2017-09" db="EMBL/GenBank/DDBJ databases">
        <authorList>
            <person name="Perez-Cataluna A."/>
            <person name="Figueras M.J."/>
            <person name="Salas-Masso N."/>
        </authorList>
    </citation>
    <scope>NUCLEOTIDE SEQUENCE</scope>
    <source>
        <strain evidence="3">CECT 7727</strain>
    </source>
</reference>